<dbReference type="Proteomes" id="UP000283310">
    <property type="component" value="Unassembled WGS sequence"/>
</dbReference>
<gene>
    <name evidence="3" type="ORF">AA415_00188</name>
    <name evidence="4" type="ORF">DWY65_03855</name>
</gene>
<feature type="domain" description="DUF4923" evidence="2">
    <location>
        <begin position="25"/>
        <end position="197"/>
    </location>
</feature>
<dbReference type="EMBL" id="QRTW01000005">
    <property type="protein sequence ID" value="RGR15932.1"/>
    <property type="molecule type" value="Genomic_DNA"/>
</dbReference>
<dbReference type="EMBL" id="LRGC01000001">
    <property type="protein sequence ID" value="KWR57653.1"/>
    <property type="molecule type" value="Genomic_DNA"/>
</dbReference>
<dbReference type="AlphaFoldDB" id="A0A108TCV9"/>
<dbReference type="RefSeq" id="WP_005653802.1">
    <property type="nucleotide sequence ID" value="NZ_CAXSRQ010000004.1"/>
</dbReference>
<accession>A0A108TCV9</accession>
<reference evidence="4 6" key="3">
    <citation type="submission" date="2018-08" db="EMBL/GenBank/DDBJ databases">
        <title>A genome reference for cultivated species of the human gut microbiota.</title>
        <authorList>
            <person name="Zou Y."/>
            <person name="Xue W."/>
            <person name="Luo G."/>
        </authorList>
    </citation>
    <scope>NUCLEOTIDE SEQUENCE [LARGE SCALE GENOMIC DNA]</scope>
    <source>
        <strain evidence="4 6">AF26-20BH</strain>
    </source>
</reference>
<protein>
    <submittedName>
        <fullName evidence="4">DUF4923 family protein</fullName>
    </submittedName>
</protein>
<dbReference type="PATRIC" id="fig|46506.5.peg.202"/>
<evidence type="ECO:0000256" key="1">
    <source>
        <dbReference type="SAM" id="SignalP"/>
    </source>
</evidence>
<evidence type="ECO:0000313" key="3">
    <source>
        <dbReference type="EMBL" id="KWR57653.1"/>
    </source>
</evidence>
<keyword evidence="1" id="KW-0732">Signal</keyword>
<feature type="chain" id="PRO_5033246239" evidence="1">
    <location>
        <begin position="23"/>
        <end position="198"/>
    </location>
</feature>
<dbReference type="STRING" id="46506.AA415_00188"/>
<keyword evidence="5" id="KW-1185">Reference proteome</keyword>
<proteinExistence type="predicted"/>
<feature type="signal peptide" evidence="1">
    <location>
        <begin position="1"/>
        <end position="22"/>
    </location>
</feature>
<organism evidence="3 5">
    <name type="scientific">Bacteroides stercoris</name>
    <dbReference type="NCBI Taxonomy" id="46506"/>
    <lineage>
        <taxon>Bacteria</taxon>
        <taxon>Pseudomonadati</taxon>
        <taxon>Bacteroidota</taxon>
        <taxon>Bacteroidia</taxon>
        <taxon>Bacteroidales</taxon>
        <taxon>Bacteroidaceae</taxon>
        <taxon>Bacteroides</taxon>
    </lineage>
</organism>
<dbReference type="InterPro" id="IPR032575">
    <property type="entry name" value="DUF4923"/>
</dbReference>
<reference evidence="3" key="2">
    <citation type="submission" date="2016-01" db="EMBL/GenBank/DDBJ databases">
        <authorList>
            <person name="McClelland M."/>
            <person name="Jain A."/>
            <person name="Saraogi P."/>
            <person name="Mendelson R."/>
            <person name="Westerman R."/>
            <person name="SanMiguel P."/>
            <person name="Csonka L."/>
        </authorList>
    </citation>
    <scope>NUCLEOTIDE SEQUENCE</scope>
    <source>
        <strain evidence="3">CL09T03C01</strain>
    </source>
</reference>
<dbReference type="Pfam" id="PF16270">
    <property type="entry name" value="DUF4923"/>
    <property type="match status" value="1"/>
</dbReference>
<dbReference type="Proteomes" id="UP000056419">
    <property type="component" value="Unassembled WGS sequence"/>
</dbReference>
<dbReference type="GeneID" id="31796661"/>
<sequence precursor="true">MKRFVFWQILIAALLMAPDSQAQSLKDLLNKENIEKAVNAITGKSTASMEGTWTYAGSAIEFESDNLLQKAGGAVAANAAENKLNEQLARVGIKEGQMSFTFNADSTFTAKVGAKSIKGTYSYDASTQNASLKFMKLIPLNAKINCTSANMDLLFNSDKLLKLITLISSKSNNSTLKTIGSLANSYDGMMLGFALKKE</sequence>
<evidence type="ECO:0000313" key="6">
    <source>
        <dbReference type="Proteomes" id="UP000283310"/>
    </source>
</evidence>
<evidence type="ECO:0000313" key="5">
    <source>
        <dbReference type="Proteomes" id="UP000056419"/>
    </source>
</evidence>
<evidence type="ECO:0000313" key="4">
    <source>
        <dbReference type="EMBL" id="RGR15932.1"/>
    </source>
</evidence>
<comment type="caution">
    <text evidence="3">The sequence shown here is derived from an EMBL/GenBank/DDBJ whole genome shotgun (WGS) entry which is preliminary data.</text>
</comment>
<reference evidence="3 5" key="1">
    <citation type="journal article" date="2016" name="BMC Genomics">
        <title>Type VI secretion systems of human gut Bacteroidales segregate into three genetic architectures, two of which are contained on mobile genetic elements.</title>
        <authorList>
            <person name="Coyne M.J."/>
            <person name="Roelofs K.G."/>
            <person name="Comstock L.E."/>
        </authorList>
    </citation>
    <scope>NUCLEOTIDE SEQUENCE [LARGE SCALE GENOMIC DNA]</scope>
    <source>
        <strain evidence="3 5">CL09T03C01</strain>
    </source>
</reference>
<name>A0A108TCV9_BACSE</name>
<evidence type="ECO:0000259" key="2">
    <source>
        <dbReference type="Pfam" id="PF16270"/>
    </source>
</evidence>